<dbReference type="RefSeq" id="WP_045581225.1">
    <property type="nucleotide sequence ID" value="NZ_CP012401.1"/>
</dbReference>
<accession>A0AAC8VVR3</accession>
<dbReference type="KEGG" id="ati:AL072_05240"/>
<organism evidence="1 2">
    <name type="scientific">Azospirillum thiophilum</name>
    <dbReference type="NCBI Taxonomy" id="528244"/>
    <lineage>
        <taxon>Bacteria</taxon>
        <taxon>Pseudomonadati</taxon>
        <taxon>Pseudomonadota</taxon>
        <taxon>Alphaproteobacteria</taxon>
        <taxon>Rhodospirillales</taxon>
        <taxon>Azospirillaceae</taxon>
        <taxon>Azospirillum</taxon>
    </lineage>
</organism>
<keyword evidence="2" id="KW-1185">Reference proteome</keyword>
<name>A0AAC8VVR3_9PROT</name>
<dbReference type="Proteomes" id="UP000069935">
    <property type="component" value="Chromosome 1"/>
</dbReference>
<evidence type="ECO:0000313" key="1">
    <source>
        <dbReference type="EMBL" id="ALG70407.1"/>
    </source>
</evidence>
<dbReference type="EMBL" id="CP012401">
    <property type="protein sequence ID" value="ALG70407.1"/>
    <property type="molecule type" value="Genomic_DNA"/>
</dbReference>
<sequence>MDRASRLDALLRTHDGRPPQSDLRVVLLGGETRANALRRAAALHLHESLAAEARLAVAGRRRTQSAATARADAWLARLAATLAHHRRAAVALRDQRKAYSQ</sequence>
<dbReference type="AlphaFoldDB" id="A0AAC8VVR3"/>
<protein>
    <submittedName>
        <fullName evidence="1">Uncharacterized protein</fullName>
    </submittedName>
</protein>
<reference evidence="1 2" key="2">
    <citation type="journal article" date="2016" name="Genome Announc.">
        <title>Complete Genome Sequence of a Strain of Azospirillum thiophilum Isolated from a Sulfide Spring.</title>
        <authorList>
            <person name="Fomenkov A."/>
            <person name="Vincze T."/>
            <person name="Grabovich M."/>
            <person name="Anton B.P."/>
            <person name="Dubinina G."/>
            <person name="Orlova M."/>
            <person name="Belousova E."/>
            <person name="Roberts R.J."/>
        </authorList>
    </citation>
    <scope>NUCLEOTIDE SEQUENCE [LARGE SCALE GENOMIC DNA]</scope>
    <source>
        <strain evidence="1 2">BV-S</strain>
    </source>
</reference>
<reference evidence="2" key="1">
    <citation type="submission" date="2015-08" db="EMBL/GenBank/DDBJ databases">
        <title>Complete Genome Sequence of Azospirillum thiophilum BV-S.</title>
        <authorList>
            <person name="Fomenkov A."/>
            <person name="Vincze T."/>
            <person name="Grabovich M."/>
            <person name="Dubinina G."/>
            <person name="Orlova M."/>
            <person name="Belousova E."/>
            <person name="Roberts R.J."/>
        </authorList>
    </citation>
    <scope>NUCLEOTIDE SEQUENCE [LARGE SCALE GENOMIC DNA]</scope>
    <source>
        <strain evidence="2">BV-S</strain>
    </source>
</reference>
<gene>
    <name evidence="1" type="ORF">AL072_05240</name>
</gene>
<proteinExistence type="predicted"/>
<evidence type="ECO:0000313" key="2">
    <source>
        <dbReference type="Proteomes" id="UP000069935"/>
    </source>
</evidence>